<dbReference type="InterPro" id="IPR036097">
    <property type="entry name" value="HisK_dim/P_sf"/>
</dbReference>
<evidence type="ECO:0000256" key="7">
    <source>
        <dbReference type="ARBA" id="ARBA00022777"/>
    </source>
</evidence>
<keyword evidence="5" id="KW-0808">Transferase</keyword>
<dbReference type="InterPro" id="IPR036890">
    <property type="entry name" value="HATPase_C_sf"/>
</dbReference>
<dbReference type="GO" id="GO:0000156">
    <property type="term" value="F:phosphorelay response regulator activity"/>
    <property type="evidence" value="ECO:0007669"/>
    <property type="project" value="TreeGrafter"/>
</dbReference>
<dbReference type="InterPro" id="IPR050351">
    <property type="entry name" value="BphY/WalK/GraS-like"/>
</dbReference>
<evidence type="ECO:0000313" key="10">
    <source>
        <dbReference type="EMBL" id="PEM65159.1"/>
    </source>
</evidence>
<evidence type="ECO:0000256" key="4">
    <source>
        <dbReference type="ARBA" id="ARBA00022553"/>
    </source>
</evidence>
<dbReference type="PROSITE" id="PS50109">
    <property type="entry name" value="HIS_KIN"/>
    <property type="match status" value="1"/>
</dbReference>
<reference evidence="10 11" key="1">
    <citation type="submission" date="2017-09" db="EMBL/GenBank/DDBJ databases">
        <title>Large-scale bioinformatics analysis of Bacillus genomes uncovers conserved roles of natural products in bacterial physiology.</title>
        <authorList>
            <consortium name="Agbiome Team Llc"/>
            <person name="Bleich R.M."/>
            <person name="Grubbs K.J."/>
            <person name="Santa Maria K.C."/>
            <person name="Allen S.E."/>
            <person name="Farag S."/>
            <person name="Shank E.A."/>
            <person name="Bowers A."/>
        </authorList>
    </citation>
    <scope>NUCLEOTIDE SEQUENCE [LARGE SCALE GENOMIC DNA]</scope>
    <source>
        <strain evidence="10 11">AFS009893</strain>
    </source>
</reference>
<name>A0A2A8BYF1_9BACI</name>
<dbReference type="GO" id="GO:0005524">
    <property type="term" value="F:ATP binding"/>
    <property type="evidence" value="ECO:0007669"/>
    <property type="project" value="UniProtKB-KW"/>
</dbReference>
<evidence type="ECO:0000256" key="9">
    <source>
        <dbReference type="ARBA" id="ARBA00023012"/>
    </source>
</evidence>
<protein>
    <recommendedName>
        <fullName evidence="3">histidine kinase</fullName>
        <ecNumber evidence="3">2.7.13.3</ecNumber>
    </recommendedName>
</protein>
<dbReference type="Proteomes" id="UP000219775">
    <property type="component" value="Unassembled WGS sequence"/>
</dbReference>
<dbReference type="PANTHER" id="PTHR42878:SF7">
    <property type="entry name" value="SENSOR HISTIDINE KINASE GLRK"/>
    <property type="match status" value="1"/>
</dbReference>
<dbReference type="InterPro" id="IPR003661">
    <property type="entry name" value="HisK_dim/P_dom"/>
</dbReference>
<dbReference type="SMART" id="SM00387">
    <property type="entry name" value="HATPase_c"/>
    <property type="match status" value="1"/>
</dbReference>
<dbReference type="SUPFAM" id="SSF55874">
    <property type="entry name" value="ATPase domain of HSP90 chaperone/DNA topoisomerase II/histidine kinase"/>
    <property type="match status" value="1"/>
</dbReference>
<comment type="subcellular location">
    <subcellularLocation>
        <location evidence="2">Membrane</location>
    </subcellularLocation>
</comment>
<dbReference type="InterPro" id="IPR004358">
    <property type="entry name" value="Sig_transdc_His_kin-like_C"/>
</dbReference>
<dbReference type="GO" id="GO:0000155">
    <property type="term" value="F:phosphorelay sensor kinase activity"/>
    <property type="evidence" value="ECO:0007669"/>
    <property type="project" value="InterPro"/>
</dbReference>
<comment type="caution">
    <text evidence="10">The sequence shown here is derived from an EMBL/GenBank/DDBJ whole genome shotgun (WGS) entry which is preliminary data.</text>
</comment>
<dbReference type="SUPFAM" id="SSF47384">
    <property type="entry name" value="Homodimeric domain of signal transducing histidine kinase"/>
    <property type="match status" value="1"/>
</dbReference>
<dbReference type="Gene3D" id="3.30.565.10">
    <property type="entry name" value="Histidine kinase-like ATPase, C-terminal domain"/>
    <property type="match status" value="1"/>
</dbReference>
<dbReference type="InterPro" id="IPR003594">
    <property type="entry name" value="HATPase_dom"/>
</dbReference>
<comment type="catalytic activity">
    <reaction evidence="1">
        <text>ATP + protein L-histidine = ADP + protein N-phospho-L-histidine.</text>
        <dbReference type="EC" id="2.7.13.3"/>
    </reaction>
</comment>
<dbReference type="CDD" id="cd00075">
    <property type="entry name" value="HATPase"/>
    <property type="match status" value="1"/>
</dbReference>
<evidence type="ECO:0000256" key="5">
    <source>
        <dbReference type="ARBA" id="ARBA00022679"/>
    </source>
</evidence>
<dbReference type="Pfam" id="PF02518">
    <property type="entry name" value="HATPase_c"/>
    <property type="match status" value="1"/>
</dbReference>
<dbReference type="PANTHER" id="PTHR42878">
    <property type="entry name" value="TWO-COMPONENT HISTIDINE KINASE"/>
    <property type="match status" value="1"/>
</dbReference>
<dbReference type="Gene3D" id="1.10.287.130">
    <property type="match status" value="1"/>
</dbReference>
<dbReference type="InterPro" id="IPR005467">
    <property type="entry name" value="His_kinase_dom"/>
</dbReference>
<dbReference type="RefSeq" id="WP_098129131.1">
    <property type="nucleotide sequence ID" value="NZ_NUDP01000119.1"/>
</dbReference>
<dbReference type="EMBL" id="NUDP01000119">
    <property type="protein sequence ID" value="PEM65159.1"/>
    <property type="molecule type" value="Genomic_DNA"/>
</dbReference>
<sequence length="586" mass="67525">MNLSRRLIIQFIIQHIFVLFTLLIAVIVAFVYLGHLFSTTLYEPNVPEFDNFTVSQHVSSENGRITLSSEVKEMIEEKNDWLQIVDKTGKVLYDFNTPEDVPGSYTKTTLVAYLQHHIQSPYKFTYWDIEVKEKEAIVIYGGKLKSNTLLQELKEKHSSPLSAEFSLTEKEKKQFTAEDATLQIFNAQGEEIFAYPKTKRNSFSAIQAVLSEKEPWNHKENISSLYNPEDQTLFTITVKNDHYYPSDMNEDLLTKKIFIGFGVIILIAFVYLVILSIWYGRKFGKPLLHTMRWLKNIASGKYEEPVSKKGRTVRFRRSGKEKWSFRLFKDVTNALEHLSITLKKNESIRQVIQQTREEWITGLTHDLKTPLSSIYGYSLLLESKQYNWDDNDIQQFGRVIREKSQYMTTLIDDLSLTYQLKNNAIPSQHVKVEINQFVQKVLLQFINNPTLQNQNIEFVPSSNAIPYSIEEKWFQRIIENLLVNAVKHNNETTNVIVKIGQNKQSFTLSISDNGKGMDEQTKELLFERYYRGTNTEENNAGTGLGLAITKQLVLAHNGTISIESEIGKGTTITMVFPFSPNSKKGS</sequence>
<dbReference type="CDD" id="cd00082">
    <property type="entry name" value="HisKA"/>
    <property type="match status" value="1"/>
</dbReference>
<keyword evidence="8" id="KW-0067">ATP-binding</keyword>
<evidence type="ECO:0000256" key="8">
    <source>
        <dbReference type="ARBA" id="ARBA00022840"/>
    </source>
</evidence>
<organism evidence="10 11">
    <name type="scientific">Bacillus pseudomycoides</name>
    <dbReference type="NCBI Taxonomy" id="64104"/>
    <lineage>
        <taxon>Bacteria</taxon>
        <taxon>Bacillati</taxon>
        <taxon>Bacillota</taxon>
        <taxon>Bacilli</taxon>
        <taxon>Bacillales</taxon>
        <taxon>Bacillaceae</taxon>
        <taxon>Bacillus</taxon>
        <taxon>Bacillus cereus group</taxon>
    </lineage>
</organism>
<keyword evidence="7 10" id="KW-0418">Kinase</keyword>
<proteinExistence type="predicted"/>
<evidence type="ECO:0000256" key="1">
    <source>
        <dbReference type="ARBA" id="ARBA00000085"/>
    </source>
</evidence>
<dbReference type="Pfam" id="PF00512">
    <property type="entry name" value="HisKA"/>
    <property type="match status" value="1"/>
</dbReference>
<keyword evidence="9" id="KW-0902">Two-component regulatory system</keyword>
<evidence type="ECO:0000256" key="6">
    <source>
        <dbReference type="ARBA" id="ARBA00022741"/>
    </source>
</evidence>
<accession>A0A2A8BYF1</accession>
<dbReference type="EC" id="2.7.13.3" evidence="3"/>
<dbReference type="PRINTS" id="PR00344">
    <property type="entry name" value="BCTRLSENSOR"/>
</dbReference>
<dbReference type="AlphaFoldDB" id="A0A2A8BYF1"/>
<evidence type="ECO:0000256" key="2">
    <source>
        <dbReference type="ARBA" id="ARBA00004370"/>
    </source>
</evidence>
<dbReference type="GO" id="GO:0007234">
    <property type="term" value="P:osmosensory signaling via phosphorelay pathway"/>
    <property type="evidence" value="ECO:0007669"/>
    <property type="project" value="TreeGrafter"/>
</dbReference>
<evidence type="ECO:0000313" key="11">
    <source>
        <dbReference type="Proteomes" id="UP000219775"/>
    </source>
</evidence>
<dbReference type="SMART" id="SM00388">
    <property type="entry name" value="HisKA"/>
    <property type="match status" value="1"/>
</dbReference>
<gene>
    <name evidence="10" type="ORF">CN613_25885</name>
</gene>
<evidence type="ECO:0000256" key="3">
    <source>
        <dbReference type="ARBA" id="ARBA00012438"/>
    </source>
</evidence>
<keyword evidence="4" id="KW-0597">Phosphoprotein</keyword>
<dbReference type="GO" id="GO:0030295">
    <property type="term" value="F:protein kinase activator activity"/>
    <property type="evidence" value="ECO:0007669"/>
    <property type="project" value="TreeGrafter"/>
</dbReference>
<dbReference type="FunFam" id="1.10.287.130:FF:000082">
    <property type="entry name" value="Sensor histidine kinase YvrG"/>
    <property type="match status" value="1"/>
</dbReference>
<keyword evidence="6" id="KW-0547">Nucleotide-binding</keyword>